<feature type="region of interest" description="Disordered" evidence="1">
    <location>
        <begin position="288"/>
        <end position="393"/>
    </location>
</feature>
<dbReference type="EMBL" id="AP022610">
    <property type="protein sequence ID" value="BBZ27048.1"/>
    <property type="molecule type" value="Genomic_DNA"/>
</dbReference>
<proteinExistence type="predicted"/>
<reference evidence="2 3" key="1">
    <citation type="journal article" date="2019" name="Emerg. Microbes Infect.">
        <title>Comprehensive subspecies identification of 175 nontuberculous mycobacteria species based on 7547 genomic profiles.</title>
        <authorList>
            <person name="Matsumoto Y."/>
            <person name="Kinjo T."/>
            <person name="Motooka D."/>
            <person name="Nabeya D."/>
            <person name="Jung N."/>
            <person name="Uechi K."/>
            <person name="Horii T."/>
            <person name="Iida T."/>
            <person name="Fujita J."/>
            <person name="Nakamura S."/>
        </authorList>
    </citation>
    <scope>NUCLEOTIDE SEQUENCE [LARGE SCALE GENOMIC DNA]</scope>
    <source>
        <strain evidence="2 3">JCM 13574</strain>
    </source>
</reference>
<feature type="compositionally biased region" description="Basic and acidic residues" evidence="1">
    <location>
        <begin position="331"/>
        <end position="341"/>
    </location>
</feature>
<sequence length="393" mass="41200">MEEHREKAARMWRTRLLVASAVTSGALISALGGAPGAGASGDPVSGTGAAADGGERWEITQGEAPGVSVASAHAAPGKLAQTKKALKDANAAKVKVLQRFVDVVAKYDRAFHNLYNLDSGAPTRAQATEELWSLDALVKSAQADLKAADAVLRQAQQEYDAITTPEERAADKAAADKAAADKVKADEAAATRAKDLAAKKAEVDDVDAAAQRAVMNRRALGEQIRTVEAELSALWSSGVDPQSKVYRLKKEEERHLNENLLAHDQASTPIFDKQSRLHKEYDAAVAANKAADEADKAAAAKADAGEDDAESEPAKTDLTELSPTDATVLRARAEERVRIGAEPEADDGAARTAVPGKDSMEPQTSTDEPGAIASPVAPDMNRSPDGVALDGAE</sequence>
<dbReference type="AlphaFoldDB" id="A0A7I7XEA2"/>
<name>A0A7I7XEA2_9MYCO</name>
<dbReference type="RefSeq" id="WP_163734247.1">
    <property type="nucleotide sequence ID" value="NZ_AP022610.1"/>
</dbReference>
<evidence type="ECO:0000256" key="1">
    <source>
        <dbReference type="SAM" id="MobiDB-lite"/>
    </source>
</evidence>
<accession>A0A7I7XEA2</accession>
<evidence type="ECO:0000313" key="3">
    <source>
        <dbReference type="Proteomes" id="UP000466517"/>
    </source>
</evidence>
<protein>
    <submittedName>
        <fullName evidence="2">Uncharacterized protein</fullName>
    </submittedName>
</protein>
<evidence type="ECO:0000313" key="2">
    <source>
        <dbReference type="EMBL" id="BBZ27048.1"/>
    </source>
</evidence>
<organism evidence="2 3">
    <name type="scientific">Mycolicibacterium madagascariense</name>
    <dbReference type="NCBI Taxonomy" id="212765"/>
    <lineage>
        <taxon>Bacteria</taxon>
        <taxon>Bacillati</taxon>
        <taxon>Actinomycetota</taxon>
        <taxon>Actinomycetes</taxon>
        <taxon>Mycobacteriales</taxon>
        <taxon>Mycobacteriaceae</taxon>
        <taxon>Mycolicibacterium</taxon>
    </lineage>
</organism>
<dbReference type="Proteomes" id="UP000466517">
    <property type="component" value="Chromosome"/>
</dbReference>
<dbReference type="KEGG" id="mmag:MMAD_13430"/>
<keyword evidence="3" id="KW-1185">Reference proteome</keyword>
<gene>
    <name evidence="2" type="ORF">MMAD_13430</name>
</gene>